<dbReference type="Proteomes" id="UP000187495">
    <property type="component" value="Unassembled WGS sequence"/>
</dbReference>
<dbReference type="STRING" id="34061.B0189_04450"/>
<name>A0A1N7E7P6_9GAMM</name>
<feature type="transmembrane region" description="Helical" evidence="1">
    <location>
        <begin position="12"/>
        <end position="39"/>
    </location>
</feature>
<dbReference type="EMBL" id="FTNU01000003">
    <property type="protein sequence ID" value="SIR84046.1"/>
    <property type="molecule type" value="Genomic_DNA"/>
</dbReference>
<keyword evidence="1" id="KW-1133">Transmembrane helix</keyword>
<gene>
    <name evidence="2" type="ORF">SAMN02745664_103153</name>
</gene>
<keyword evidence="1" id="KW-0812">Transmembrane</keyword>
<evidence type="ECO:0000256" key="1">
    <source>
        <dbReference type="SAM" id="Phobius"/>
    </source>
</evidence>
<evidence type="ECO:0000313" key="2">
    <source>
        <dbReference type="EMBL" id="SIR84046.1"/>
    </source>
</evidence>
<keyword evidence="1" id="KW-0472">Membrane</keyword>
<accession>A0A1N7E7P6</accession>
<reference evidence="3" key="1">
    <citation type="submission" date="2017-01" db="EMBL/GenBank/DDBJ databases">
        <authorList>
            <person name="Varghese N."/>
            <person name="Submissions S."/>
        </authorList>
    </citation>
    <scope>NUCLEOTIDE SEQUENCE [LARGE SCALE GENOMIC DNA]</scope>
    <source>
        <strain evidence="3">DSM 21768</strain>
    </source>
</reference>
<keyword evidence="3" id="KW-1185">Reference proteome</keyword>
<protein>
    <submittedName>
        <fullName evidence="2">Uncharacterized protein</fullName>
    </submittedName>
</protein>
<sequence>MDIITSTLGMPLPILIGIIALSINLVSVYLGLYAIYGLLTNIYRRWRIKTLNWQAIIKRFVYEFGYALLLFVATYIIYILTTGETKLLYIDNLLAIFGL</sequence>
<organism evidence="2 3">
    <name type="scientific">Moraxella cuniculi DSM 21768</name>
    <dbReference type="NCBI Taxonomy" id="1122245"/>
    <lineage>
        <taxon>Bacteria</taxon>
        <taxon>Pseudomonadati</taxon>
        <taxon>Pseudomonadota</taxon>
        <taxon>Gammaproteobacteria</taxon>
        <taxon>Moraxellales</taxon>
        <taxon>Moraxellaceae</taxon>
        <taxon>Moraxella</taxon>
    </lineage>
</organism>
<evidence type="ECO:0000313" key="3">
    <source>
        <dbReference type="Proteomes" id="UP000187495"/>
    </source>
</evidence>
<dbReference type="RefSeq" id="WP_076554848.1">
    <property type="nucleotide sequence ID" value="NZ_FTNU01000003.1"/>
</dbReference>
<dbReference type="AlphaFoldDB" id="A0A1N7E7P6"/>
<proteinExistence type="predicted"/>
<feature type="transmembrane region" description="Helical" evidence="1">
    <location>
        <begin position="60"/>
        <end position="80"/>
    </location>
</feature>